<dbReference type="Pfam" id="PF25967">
    <property type="entry name" value="RND-MFP_C"/>
    <property type="match status" value="1"/>
</dbReference>
<feature type="region of interest" description="Disordered" evidence="3">
    <location>
        <begin position="348"/>
        <end position="371"/>
    </location>
</feature>
<evidence type="ECO:0000259" key="4">
    <source>
        <dbReference type="Pfam" id="PF25917"/>
    </source>
</evidence>
<dbReference type="InterPro" id="IPR058625">
    <property type="entry name" value="MdtA-like_BSH"/>
</dbReference>
<dbReference type="PANTHER" id="PTHR30158:SF23">
    <property type="entry name" value="MULTIDRUG RESISTANCE PROTEIN MEXA"/>
    <property type="match status" value="1"/>
</dbReference>
<evidence type="ECO:0000259" key="6">
    <source>
        <dbReference type="Pfam" id="PF25967"/>
    </source>
</evidence>
<dbReference type="InterPro" id="IPR058627">
    <property type="entry name" value="MdtA-like_C"/>
</dbReference>
<evidence type="ECO:0000313" key="7">
    <source>
        <dbReference type="EMBL" id="ABB23677.1"/>
    </source>
</evidence>
<sequence length="371" mass="39976">MNNTMRFFPGRSVAPALLGFVLLFSGCGQKGGGPGIAELPVLTLKPSDARVESAYPAVLEGRVNVEIRPRIDGTLEKIHVGEGSFVKAGQPLFTIDDRSYRQAYMAAAAARDAAKIDVDRLLPLVEHKVVSGVQLDAARAKFRAADAAREAARIDLGYSVLRSPVSGYVGMIPFRIGSLVSRNQTERLTIISDNSRVHAYFSMSESDFLRFRNAYPGHTIREKLRAVPEVQLQLSDGSGFAEKGRLETLSGLFDAETGSIRLMASFPNPDGLLRSGNTGRVVVPSIYHDVILVPVAATVELQDKILVALLDKEGKLKRRPIKVEALSGSDYVVSSGVRAGDRIVTAGYERLPDGTPVKPAAPAPAVSKEKP</sequence>
<dbReference type="GO" id="GO:0046677">
    <property type="term" value="P:response to antibiotic"/>
    <property type="evidence" value="ECO:0007669"/>
    <property type="project" value="TreeGrafter"/>
</dbReference>
<dbReference type="InterPro" id="IPR058626">
    <property type="entry name" value="MdtA-like_b-barrel"/>
</dbReference>
<evidence type="ECO:0000259" key="5">
    <source>
        <dbReference type="Pfam" id="PF25944"/>
    </source>
</evidence>
<dbReference type="STRING" id="319225.Plut_0806"/>
<dbReference type="HOGENOM" id="CLU_018816_2_1_10"/>
<dbReference type="GO" id="GO:0030313">
    <property type="term" value="C:cell envelope"/>
    <property type="evidence" value="ECO:0007669"/>
    <property type="project" value="UniProtKB-SubCell"/>
</dbReference>
<evidence type="ECO:0000256" key="1">
    <source>
        <dbReference type="ARBA" id="ARBA00004196"/>
    </source>
</evidence>
<dbReference type="InterPro" id="IPR006143">
    <property type="entry name" value="RND_pump_MFP"/>
</dbReference>
<evidence type="ECO:0000256" key="2">
    <source>
        <dbReference type="ARBA" id="ARBA00009477"/>
    </source>
</evidence>
<reference evidence="8" key="1">
    <citation type="submission" date="2005-08" db="EMBL/GenBank/DDBJ databases">
        <title>Complete sequence of Pelodictyon luteolum DSM 273.</title>
        <authorList>
            <consortium name="US DOE Joint Genome Institute"/>
            <person name="Copeland A."/>
            <person name="Lucas S."/>
            <person name="Lapidus A."/>
            <person name="Barry K."/>
            <person name="Detter J.C."/>
            <person name="Glavina T."/>
            <person name="Hammon N."/>
            <person name="Israni S."/>
            <person name="Pitluck S."/>
            <person name="Bryant D."/>
            <person name="Schmutz J."/>
            <person name="Larimer F."/>
            <person name="Land M."/>
            <person name="Kyrpides N."/>
            <person name="Ivanova N."/>
            <person name="Richardson P."/>
        </authorList>
    </citation>
    <scope>NUCLEOTIDE SEQUENCE [LARGE SCALE GENOMIC DNA]</scope>
    <source>
        <strain evidence="8">DSM 273 / BCRC 81028 / 2530</strain>
    </source>
</reference>
<feature type="domain" description="Multidrug resistance protein MdtA-like beta-barrel" evidence="5">
    <location>
        <begin position="201"/>
        <end position="281"/>
    </location>
</feature>
<comment type="subcellular location">
    <subcellularLocation>
        <location evidence="1">Cell envelope</location>
    </subcellularLocation>
</comment>
<dbReference type="PROSITE" id="PS51257">
    <property type="entry name" value="PROKAR_LIPOPROTEIN"/>
    <property type="match status" value="1"/>
</dbReference>
<dbReference type="NCBIfam" id="TIGR01730">
    <property type="entry name" value="RND_mfp"/>
    <property type="match status" value="1"/>
</dbReference>
<dbReference type="Pfam" id="PF25944">
    <property type="entry name" value="Beta-barrel_RND"/>
    <property type="match status" value="1"/>
</dbReference>
<feature type="domain" description="Multidrug resistance protein MdtA-like barrel-sandwich hybrid" evidence="4">
    <location>
        <begin position="65"/>
        <end position="191"/>
    </location>
</feature>
<organism evidence="7 8">
    <name type="scientific">Chlorobium luteolum (strain DSM 273 / BCRC 81028 / 2530)</name>
    <name type="common">Pelodictyon luteolum</name>
    <dbReference type="NCBI Taxonomy" id="319225"/>
    <lineage>
        <taxon>Bacteria</taxon>
        <taxon>Pseudomonadati</taxon>
        <taxon>Chlorobiota</taxon>
        <taxon>Chlorobiia</taxon>
        <taxon>Chlorobiales</taxon>
        <taxon>Chlorobiaceae</taxon>
        <taxon>Chlorobium/Pelodictyon group</taxon>
        <taxon>Pelodictyon</taxon>
    </lineage>
</organism>
<protein>
    <submittedName>
        <fullName evidence="7">Secretion protein HlyD</fullName>
    </submittedName>
</protein>
<dbReference type="PANTHER" id="PTHR30158">
    <property type="entry name" value="ACRA/E-RELATED COMPONENT OF DRUG EFFLUX TRANSPORTER"/>
    <property type="match status" value="1"/>
</dbReference>
<dbReference type="AlphaFoldDB" id="Q3B4Q4"/>
<dbReference type="KEGG" id="plt:Plut_0806"/>
<feature type="compositionally biased region" description="Low complexity" evidence="3">
    <location>
        <begin position="356"/>
        <end position="371"/>
    </location>
</feature>
<keyword evidence="8" id="KW-1185">Reference proteome</keyword>
<dbReference type="GO" id="GO:0005886">
    <property type="term" value="C:plasma membrane"/>
    <property type="evidence" value="ECO:0007669"/>
    <property type="project" value="TreeGrafter"/>
</dbReference>
<proteinExistence type="inferred from homology"/>
<dbReference type="Proteomes" id="UP000002709">
    <property type="component" value="Chromosome"/>
</dbReference>
<evidence type="ECO:0000313" key="8">
    <source>
        <dbReference type="Proteomes" id="UP000002709"/>
    </source>
</evidence>
<dbReference type="Pfam" id="PF25917">
    <property type="entry name" value="BSH_RND"/>
    <property type="match status" value="1"/>
</dbReference>
<dbReference type="GO" id="GO:0022857">
    <property type="term" value="F:transmembrane transporter activity"/>
    <property type="evidence" value="ECO:0007669"/>
    <property type="project" value="InterPro"/>
</dbReference>
<feature type="domain" description="Multidrug resistance protein MdtA-like C-terminal permuted SH3" evidence="6">
    <location>
        <begin position="289"/>
        <end position="349"/>
    </location>
</feature>
<dbReference type="Gene3D" id="1.10.287.470">
    <property type="entry name" value="Helix hairpin bin"/>
    <property type="match status" value="1"/>
</dbReference>
<dbReference type="Gene3D" id="2.40.50.100">
    <property type="match status" value="1"/>
</dbReference>
<dbReference type="SUPFAM" id="SSF111369">
    <property type="entry name" value="HlyD-like secretion proteins"/>
    <property type="match status" value="1"/>
</dbReference>
<evidence type="ECO:0000256" key="3">
    <source>
        <dbReference type="SAM" id="MobiDB-lite"/>
    </source>
</evidence>
<name>Q3B4Q4_CHLL3</name>
<gene>
    <name evidence="7" type="ordered locus">Plut_0806</name>
</gene>
<dbReference type="Gene3D" id="2.40.420.20">
    <property type="match status" value="1"/>
</dbReference>
<dbReference type="Gene3D" id="2.40.30.170">
    <property type="match status" value="1"/>
</dbReference>
<comment type="similarity">
    <text evidence="2">Belongs to the membrane fusion protein (MFP) (TC 8.A.1) family.</text>
</comment>
<dbReference type="EMBL" id="CP000096">
    <property type="protein sequence ID" value="ABB23677.1"/>
    <property type="molecule type" value="Genomic_DNA"/>
</dbReference>
<accession>Q3B4Q4</accession>
<dbReference type="eggNOG" id="COG0845">
    <property type="taxonomic scope" value="Bacteria"/>
</dbReference>